<protein>
    <submittedName>
        <fullName evidence="3">Sodium/bile acid symporter family protein</fullName>
    </submittedName>
</protein>
<organism evidence="3 4">
    <name type="scientific">Burkholderia humptydooensis MSMB43</name>
    <dbReference type="NCBI Taxonomy" id="441157"/>
    <lineage>
        <taxon>Bacteria</taxon>
        <taxon>Pseudomonadati</taxon>
        <taxon>Pseudomonadota</taxon>
        <taxon>Betaproteobacteria</taxon>
        <taxon>Burkholderiales</taxon>
        <taxon>Burkholderiaceae</taxon>
        <taxon>Burkholderia</taxon>
        <taxon>pseudomallei group</taxon>
    </lineage>
</organism>
<reference evidence="4" key="1">
    <citation type="journal article" date="2012" name="J. Bacteriol.">
        <title>Revised Genome Sequence of Burkholderia thailandensis MSMB43 with Improved Annotation.</title>
        <authorList>
            <person name="Zhuo Y."/>
            <person name="Liu L."/>
            <person name="Wang Q."/>
            <person name="Liu X."/>
            <person name="Ren B."/>
            <person name="Liu M."/>
            <person name="Ni P."/>
            <person name="Cheng Y.Q."/>
            <person name="Zhang L."/>
        </authorList>
    </citation>
    <scope>NUCLEOTIDE SEQUENCE [LARGE SCALE GENOMIC DNA]</scope>
    <source>
        <strain evidence="4">MSMB43</strain>
    </source>
</reference>
<dbReference type="Proteomes" id="UP000004682">
    <property type="component" value="Unassembled WGS sequence"/>
</dbReference>
<feature type="transmembrane region" description="Helical" evidence="2">
    <location>
        <begin position="175"/>
        <end position="195"/>
    </location>
</feature>
<feature type="transmembrane region" description="Helical" evidence="2">
    <location>
        <begin position="304"/>
        <end position="330"/>
    </location>
</feature>
<dbReference type="PANTHER" id="PTHR18640:SF5">
    <property type="entry name" value="SODIUM_BILE ACID COTRANSPORTER 7"/>
    <property type="match status" value="1"/>
</dbReference>
<proteinExistence type="predicted"/>
<keyword evidence="2" id="KW-1133">Transmembrane helix</keyword>
<dbReference type="Pfam" id="PF13593">
    <property type="entry name" value="SBF_like"/>
    <property type="match status" value="1"/>
</dbReference>
<dbReference type="Gene3D" id="1.20.1530.20">
    <property type="match status" value="1"/>
</dbReference>
<feature type="transmembrane region" description="Helical" evidence="2">
    <location>
        <begin position="359"/>
        <end position="379"/>
    </location>
</feature>
<feature type="region of interest" description="Disordered" evidence="1">
    <location>
        <begin position="398"/>
        <end position="422"/>
    </location>
</feature>
<name>A0ABN0GBR6_9BURK</name>
<dbReference type="EMBL" id="JH692061">
    <property type="protein sequence ID" value="EIP89683.1"/>
    <property type="molecule type" value="Genomic_DNA"/>
</dbReference>
<evidence type="ECO:0000313" key="4">
    <source>
        <dbReference type="Proteomes" id="UP000004682"/>
    </source>
</evidence>
<evidence type="ECO:0000256" key="2">
    <source>
        <dbReference type="SAM" id="Phobius"/>
    </source>
</evidence>
<keyword evidence="2" id="KW-0472">Membrane</keyword>
<keyword evidence="4" id="KW-1185">Reference proteome</keyword>
<gene>
    <name evidence="3" type="ORF">A33K_13264</name>
</gene>
<accession>A0ABN0GBR6</accession>
<dbReference type="InterPro" id="IPR038770">
    <property type="entry name" value="Na+/solute_symporter_sf"/>
</dbReference>
<evidence type="ECO:0000256" key="1">
    <source>
        <dbReference type="SAM" id="MobiDB-lite"/>
    </source>
</evidence>
<feature type="transmembrane region" description="Helical" evidence="2">
    <location>
        <begin position="82"/>
        <end position="101"/>
    </location>
</feature>
<feature type="transmembrane region" description="Helical" evidence="2">
    <location>
        <begin position="241"/>
        <end position="262"/>
    </location>
</feature>
<dbReference type="PANTHER" id="PTHR18640">
    <property type="entry name" value="SOLUTE CARRIER FAMILY 10 MEMBER 7"/>
    <property type="match status" value="1"/>
</dbReference>
<feature type="transmembrane region" description="Helical" evidence="2">
    <location>
        <begin position="274"/>
        <end position="292"/>
    </location>
</feature>
<sequence>MPIPHTFPAHARRPFSTVSAVRFQCAGSVHRHAFESSIDSSNEFAYSIAGRDNIRSTTAAPPAGRRRFHRIRSRPEMARSRFVPDNFTLALVGTVVLASFLPCRGAAAHAFNWATDVAVGLLFFLHGAKLSREAIIAGATHWRLHAVVLLSTFVLFPLLGLALKPVLTPLVTPALYAGVLFLCTLPSTVQSSIAFTSIAKGNVPAAVCSASASSLLGIFVTPALVGVMVSTQGTGATASPWSTIGAIVMQLLVPFIAGQLLRPVIGRWIERNRGVLRFVDQGSILLVVYVAFSEAVNEGLWHQIPATALAGLVVVNVVLLAIALAVTTIVSKRLGFNRADQITIIFCGSKKSLAAGVPMAKVIFAAHAVGAVVLPLMLFHQIQLMTCAALAQRWGARDTSRERPTGARGGRPLGSGASAAKR</sequence>
<dbReference type="InterPro" id="IPR016833">
    <property type="entry name" value="Put_Na-Bile_cotransptr"/>
</dbReference>
<feature type="transmembrane region" description="Helical" evidence="2">
    <location>
        <begin position="107"/>
        <end position="125"/>
    </location>
</feature>
<keyword evidence="2" id="KW-0812">Transmembrane</keyword>
<feature type="transmembrane region" description="Helical" evidence="2">
    <location>
        <begin position="146"/>
        <end position="163"/>
    </location>
</feature>
<feature type="transmembrane region" description="Helical" evidence="2">
    <location>
        <begin position="207"/>
        <end position="229"/>
    </location>
</feature>
<evidence type="ECO:0000313" key="3">
    <source>
        <dbReference type="EMBL" id="EIP89683.1"/>
    </source>
</evidence>